<dbReference type="EMBL" id="JBDODL010001213">
    <property type="protein sequence ID" value="MES1921282.1"/>
    <property type="molecule type" value="Genomic_DNA"/>
</dbReference>
<keyword evidence="3" id="KW-1185">Reference proteome</keyword>
<accession>A0ABV2ANN8</accession>
<evidence type="ECO:0000313" key="2">
    <source>
        <dbReference type="EMBL" id="MES1921282.1"/>
    </source>
</evidence>
<comment type="caution">
    <text evidence="2">The sequence shown here is derived from an EMBL/GenBank/DDBJ whole genome shotgun (WGS) entry which is preliminary data.</text>
</comment>
<sequence length="214" mass="25153">EEIVFKIIVSDGNSFVRCVNKRCQVTEPSVKRNFFVYTNRTRHKEVFVQINDTAVTNAKTILIVDTAKLYSELFYDGLVFVKWFKEMPYYHIGAENEVYSAKFFENRNHRLCLMDARVDDNFLNIKETQRGFMDNITIHCKVGYLTTNYEDKSFVKCVNGLSVVDYPCHRYLDPDINMEVIFSLFATCAMVTLMLIRILSPCLCRKYSNSMYFY</sequence>
<keyword evidence="1" id="KW-0812">Transmembrane</keyword>
<feature type="transmembrane region" description="Helical" evidence="1">
    <location>
        <begin position="180"/>
        <end position="199"/>
    </location>
</feature>
<gene>
    <name evidence="2" type="ORF">MHBO_002832</name>
</gene>
<keyword evidence="1" id="KW-1133">Transmembrane helix</keyword>
<protein>
    <submittedName>
        <fullName evidence="2">Uncharacterized protein</fullName>
    </submittedName>
</protein>
<evidence type="ECO:0000313" key="3">
    <source>
        <dbReference type="Proteomes" id="UP001439008"/>
    </source>
</evidence>
<feature type="non-terminal residue" evidence="2">
    <location>
        <position position="1"/>
    </location>
</feature>
<name>A0ABV2ANN8_9EUKA</name>
<organism evidence="2 3">
    <name type="scientific">Bonamia ostreae</name>
    <dbReference type="NCBI Taxonomy" id="126728"/>
    <lineage>
        <taxon>Eukaryota</taxon>
        <taxon>Sar</taxon>
        <taxon>Rhizaria</taxon>
        <taxon>Endomyxa</taxon>
        <taxon>Ascetosporea</taxon>
        <taxon>Haplosporida</taxon>
        <taxon>Bonamia</taxon>
    </lineage>
</organism>
<keyword evidence="1" id="KW-0472">Membrane</keyword>
<evidence type="ECO:0000256" key="1">
    <source>
        <dbReference type="SAM" id="Phobius"/>
    </source>
</evidence>
<reference evidence="2 3" key="1">
    <citation type="journal article" date="2024" name="BMC Biol.">
        <title>Comparative genomics of Ascetosporea gives new insight into the evolutionary basis for animal parasitism in Rhizaria.</title>
        <authorList>
            <person name="Hiltunen Thoren M."/>
            <person name="Onut-Brannstrom I."/>
            <person name="Alfjorden A."/>
            <person name="Peckova H."/>
            <person name="Swords F."/>
            <person name="Hooper C."/>
            <person name="Holzer A.S."/>
            <person name="Bass D."/>
            <person name="Burki F."/>
        </authorList>
    </citation>
    <scope>NUCLEOTIDE SEQUENCE [LARGE SCALE GENOMIC DNA]</scope>
    <source>
        <strain evidence="2">20-A016</strain>
    </source>
</reference>
<dbReference type="Proteomes" id="UP001439008">
    <property type="component" value="Unassembled WGS sequence"/>
</dbReference>
<proteinExistence type="predicted"/>